<reference evidence="11" key="1">
    <citation type="submission" date="2016-10" db="EMBL/GenBank/DDBJ databases">
        <authorList>
            <person name="Varghese N."/>
            <person name="Submissions S."/>
        </authorList>
    </citation>
    <scope>NUCLEOTIDE SEQUENCE [LARGE SCALE GENOMIC DNA]</scope>
    <source>
        <strain evidence="11">CGMCC 1.6474</strain>
    </source>
</reference>
<dbReference type="InterPro" id="IPR013324">
    <property type="entry name" value="RNA_pol_sigma_r3/r4-like"/>
</dbReference>
<name>A0A1I4MM89_9HYPH</name>
<sequence length="295" mass="31512">MTTELPTCRDDQRADPWHGLIPTGTEQDRWSPSVRPADARRPAVAGAIGDASGSSPMGIMGAQTAAQMAAQIAGLLGRSGRAGCAAADIPAHLTGPLRDHYGPVADAPLPEALAALLRRFETGTRRRADATVRDALVACVPALRVFALSLSGNPARAEDLVQEALVRAWANREKFVPGTNFSAWIFTILRNHFYSECRRKRREVEDAEGHHAASLTTPAEQEHAVVLGSVMALIGTLPAPQRQALLLVGADGLTYEEAAARLDCQVGTVKSRVSRARRFLAESLGRRGEEGGEEA</sequence>
<protein>
    <recommendedName>
        <fullName evidence="6">RNA polymerase sigma factor</fullName>
    </recommendedName>
</protein>
<evidence type="ECO:0000256" key="5">
    <source>
        <dbReference type="ARBA" id="ARBA00023163"/>
    </source>
</evidence>
<evidence type="ECO:0000256" key="3">
    <source>
        <dbReference type="ARBA" id="ARBA00023082"/>
    </source>
</evidence>
<dbReference type="Gene3D" id="1.10.1740.10">
    <property type="match status" value="1"/>
</dbReference>
<dbReference type="SUPFAM" id="SSF88659">
    <property type="entry name" value="Sigma3 and sigma4 domains of RNA polymerase sigma factors"/>
    <property type="match status" value="1"/>
</dbReference>
<evidence type="ECO:0000256" key="6">
    <source>
        <dbReference type="RuleBase" id="RU000716"/>
    </source>
</evidence>
<dbReference type="Proteomes" id="UP000198804">
    <property type="component" value="Unassembled WGS sequence"/>
</dbReference>
<feature type="region of interest" description="Disordered" evidence="7">
    <location>
        <begin position="1"/>
        <end position="36"/>
    </location>
</feature>
<feature type="compositionally biased region" description="Basic and acidic residues" evidence="7">
    <location>
        <begin position="7"/>
        <end position="16"/>
    </location>
</feature>
<evidence type="ECO:0000313" key="10">
    <source>
        <dbReference type="EMBL" id="SFM04167.1"/>
    </source>
</evidence>
<dbReference type="Pfam" id="PF04542">
    <property type="entry name" value="Sigma70_r2"/>
    <property type="match status" value="1"/>
</dbReference>
<dbReference type="GO" id="GO:0003677">
    <property type="term" value="F:DNA binding"/>
    <property type="evidence" value="ECO:0007669"/>
    <property type="project" value="UniProtKB-KW"/>
</dbReference>
<proteinExistence type="inferred from homology"/>
<evidence type="ECO:0000256" key="2">
    <source>
        <dbReference type="ARBA" id="ARBA00023015"/>
    </source>
</evidence>
<dbReference type="InterPro" id="IPR013249">
    <property type="entry name" value="RNA_pol_sigma70_r4_t2"/>
</dbReference>
<dbReference type="InterPro" id="IPR036388">
    <property type="entry name" value="WH-like_DNA-bd_sf"/>
</dbReference>
<evidence type="ECO:0000313" key="11">
    <source>
        <dbReference type="Proteomes" id="UP000198804"/>
    </source>
</evidence>
<keyword evidence="3 6" id="KW-0731">Sigma factor</keyword>
<dbReference type="AlphaFoldDB" id="A0A1I4MM89"/>
<dbReference type="NCBIfam" id="TIGR02937">
    <property type="entry name" value="sigma70-ECF"/>
    <property type="match status" value="1"/>
</dbReference>
<organism evidence="10 11">
    <name type="scientific">Methylorubrum salsuginis</name>
    <dbReference type="NCBI Taxonomy" id="414703"/>
    <lineage>
        <taxon>Bacteria</taxon>
        <taxon>Pseudomonadati</taxon>
        <taxon>Pseudomonadota</taxon>
        <taxon>Alphaproteobacteria</taxon>
        <taxon>Hyphomicrobiales</taxon>
        <taxon>Methylobacteriaceae</taxon>
        <taxon>Methylorubrum</taxon>
    </lineage>
</organism>
<evidence type="ECO:0000259" key="9">
    <source>
        <dbReference type="Pfam" id="PF08281"/>
    </source>
</evidence>
<dbReference type="GO" id="GO:0016987">
    <property type="term" value="F:sigma factor activity"/>
    <property type="evidence" value="ECO:0007669"/>
    <property type="project" value="UniProtKB-KW"/>
</dbReference>
<evidence type="ECO:0000256" key="7">
    <source>
        <dbReference type="SAM" id="MobiDB-lite"/>
    </source>
</evidence>
<dbReference type="InterPro" id="IPR013325">
    <property type="entry name" value="RNA_pol_sigma_r2"/>
</dbReference>
<evidence type="ECO:0000259" key="8">
    <source>
        <dbReference type="Pfam" id="PF04542"/>
    </source>
</evidence>
<feature type="domain" description="RNA polymerase sigma factor 70 region 4 type 2" evidence="9">
    <location>
        <begin position="229"/>
        <end position="280"/>
    </location>
</feature>
<dbReference type="STRING" id="414703.SAMN04488125_14013"/>
<dbReference type="InterPro" id="IPR000838">
    <property type="entry name" value="RNA_pol_sigma70_ECF_CS"/>
</dbReference>
<comment type="similarity">
    <text evidence="1 6">Belongs to the sigma-70 factor family. ECF subfamily.</text>
</comment>
<evidence type="ECO:0000256" key="1">
    <source>
        <dbReference type="ARBA" id="ARBA00010641"/>
    </source>
</evidence>
<dbReference type="PANTHER" id="PTHR43133">
    <property type="entry name" value="RNA POLYMERASE ECF-TYPE SIGMA FACTO"/>
    <property type="match status" value="1"/>
</dbReference>
<dbReference type="CDD" id="cd06171">
    <property type="entry name" value="Sigma70_r4"/>
    <property type="match status" value="1"/>
</dbReference>
<dbReference type="SUPFAM" id="SSF88946">
    <property type="entry name" value="Sigma2 domain of RNA polymerase sigma factors"/>
    <property type="match status" value="1"/>
</dbReference>
<dbReference type="Gene3D" id="1.10.10.10">
    <property type="entry name" value="Winged helix-like DNA-binding domain superfamily/Winged helix DNA-binding domain"/>
    <property type="match status" value="1"/>
</dbReference>
<dbReference type="Pfam" id="PF08281">
    <property type="entry name" value="Sigma70_r4_2"/>
    <property type="match status" value="1"/>
</dbReference>
<keyword evidence="11" id="KW-1185">Reference proteome</keyword>
<evidence type="ECO:0000256" key="4">
    <source>
        <dbReference type="ARBA" id="ARBA00023125"/>
    </source>
</evidence>
<feature type="domain" description="RNA polymerase sigma-70 region 2" evidence="8">
    <location>
        <begin position="140"/>
        <end position="202"/>
    </location>
</feature>
<dbReference type="InterPro" id="IPR007627">
    <property type="entry name" value="RNA_pol_sigma70_r2"/>
</dbReference>
<dbReference type="EMBL" id="FOSV01000040">
    <property type="protein sequence ID" value="SFM04167.1"/>
    <property type="molecule type" value="Genomic_DNA"/>
</dbReference>
<keyword evidence="5 6" id="KW-0804">Transcription</keyword>
<dbReference type="InterPro" id="IPR039425">
    <property type="entry name" value="RNA_pol_sigma-70-like"/>
</dbReference>
<accession>A0A1I4MM89</accession>
<dbReference type="PROSITE" id="PS01063">
    <property type="entry name" value="SIGMA70_ECF"/>
    <property type="match status" value="1"/>
</dbReference>
<gene>
    <name evidence="10" type="ORF">SAMN04488125_14013</name>
</gene>
<keyword evidence="2 6" id="KW-0805">Transcription regulation</keyword>
<dbReference type="InterPro" id="IPR014284">
    <property type="entry name" value="RNA_pol_sigma-70_dom"/>
</dbReference>
<dbReference type="GO" id="GO:0006352">
    <property type="term" value="P:DNA-templated transcription initiation"/>
    <property type="evidence" value="ECO:0007669"/>
    <property type="project" value="InterPro"/>
</dbReference>
<keyword evidence="4 6" id="KW-0238">DNA-binding</keyword>
<dbReference type="PANTHER" id="PTHR43133:SF25">
    <property type="entry name" value="RNA POLYMERASE SIGMA FACTOR RFAY-RELATED"/>
    <property type="match status" value="1"/>
</dbReference>